<organism evidence="5 6">
    <name type="scientific">Mugilogobius chulae</name>
    <name type="common">yellowstripe goby</name>
    <dbReference type="NCBI Taxonomy" id="88201"/>
    <lineage>
        <taxon>Eukaryota</taxon>
        <taxon>Metazoa</taxon>
        <taxon>Chordata</taxon>
        <taxon>Craniata</taxon>
        <taxon>Vertebrata</taxon>
        <taxon>Euteleostomi</taxon>
        <taxon>Actinopterygii</taxon>
        <taxon>Neopterygii</taxon>
        <taxon>Teleostei</taxon>
        <taxon>Neoteleostei</taxon>
        <taxon>Acanthomorphata</taxon>
        <taxon>Gobiaria</taxon>
        <taxon>Gobiiformes</taxon>
        <taxon>Gobioidei</taxon>
        <taxon>Gobiidae</taxon>
        <taxon>Gobionellinae</taxon>
        <taxon>Mugilogobius</taxon>
    </lineage>
</organism>
<dbReference type="InterPro" id="IPR036857">
    <property type="entry name" value="Thyroglobulin_1_sf"/>
</dbReference>
<feature type="compositionally biased region" description="Basic and acidic residues" evidence="3">
    <location>
        <begin position="27"/>
        <end position="39"/>
    </location>
</feature>
<comment type="caution">
    <text evidence="5">The sequence shown here is derived from an EMBL/GenBank/DDBJ whole genome shotgun (WGS) entry which is preliminary data.</text>
</comment>
<dbReference type="Gene3D" id="4.10.800.10">
    <property type="entry name" value="Thyroglobulin type-1"/>
    <property type="match status" value="1"/>
</dbReference>
<dbReference type="GO" id="GO:0031995">
    <property type="term" value="F:insulin-like growth factor II binding"/>
    <property type="evidence" value="ECO:0007669"/>
    <property type="project" value="TreeGrafter"/>
</dbReference>
<comment type="caution">
    <text evidence="2">Lacks conserved residue(s) required for the propagation of feature annotation.</text>
</comment>
<keyword evidence="6" id="KW-1185">Reference proteome</keyword>
<evidence type="ECO:0000313" key="5">
    <source>
        <dbReference type="EMBL" id="KAK7938895.1"/>
    </source>
</evidence>
<dbReference type="Proteomes" id="UP001460270">
    <property type="component" value="Unassembled WGS sequence"/>
</dbReference>
<sequence length="203" mass="22501">MLEDVQMRQAPDKSPSSGVNEVSLNELEERAAAEERDRPCGWSSEVSPGRKPNNISRRTNDTPPHDTPPHDTPPHDTPPHDTPPYDRNDVILANIQTKNVISGTRGTTIKFRRTECVSDGAGPSHGEVSKITTEDHRGPLENLSQLKFPNCDRFGLYNIKQCNMSLHGQRGECWCVDPLTGQQIVTSPPPAPLLSHELKKTLD</sequence>
<evidence type="ECO:0000256" key="3">
    <source>
        <dbReference type="SAM" id="MobiDB-lite"/>
    </source>
</evidence>
<dbReference type="GO" id="GO:0005615">
    <property type="term" value="C:extracellular space"/>
    <property type="evidence" value="ECO:0007669"/>
    <property type="project" value="TreeGrafter"/>
</dbReference>
<feature type="compositionally biased region" description="Polar residues" evidence="3">
    <location>
        <begin position="14"/>
        <end position="23"/>
    </location>
</feature>
<dbReference type="AlphaFoldDB" id="A0AAW0PV70"/>
<dbReference type="SUPFAM" id="SSF57610">
    <property type="entry name" value="Thyroglobulin type-1 domain"/>
    <property type="match status" value="1"/>
</dbReference>
<dbReference type="CDD" id="cd00191">
    <property type="entry name" value="TY"/>
    <property type="match status" value="1"/>
</dbReference>
<evidence type="ECO:0000256" key="1">
    <source>
        <dbReference type="ARBA" id="ARBA00023157"/>
    </source>
</evidence>
<accession>A0AAW0PV70</accession>
<feature type="compositionally biased region" description="Basic and acidic residues" evidence="3">
    <location>
        <begin position="58"/>
        <end position="87"/>
    </location>
</feature>
<keyword evidence="1" id="KW-1015">Disulfide bond</keyword>
<proteinExistence type="predicted"/>
<evidence type="ECO:0000259" key="4">
    <source>
        <dbReference type="PROSITE" id="PS51162"/>
    </source>
</evidence>
<dbReference type="Pfam" id="PF00086">
    <property type="entry name" value="Thyroglobulin_1"/>
    <property type="match status" value="1"/>
</dbReference>
<gene>
    <name evidence="5" type="ORF">WMY93_002221</name>
</gene>
<reference evidence="6" key="1">
    <citation type="submission" date="2024-04" db="EMBL/GenBank/DDBJ databases">
        <title>Salinicola lusitanus LLJ914,a marine bacterium isolated from the Okinawa Trough.</title>
        <authorList>
            <person name="Li J."/>
        </authorList>
    </citation>
    <scope>NUCLEOTIDE SEQUENCE [LARGE SCALE GENOMIC DNA]</scope>
</reference>
<protein>
    <recommendedName>
        <fullName evidence="4">Thyroglobulin type-1 domain-containing protein</fullName>
    </recommendedName>
</protein>
<dbReference type="GO" id="GO:0043567">
    <property type="term" value="P:regulation of insulin-like growth factor receptor signaling pathway"/>
    <property type="evidence" value="ECO:0007669"/>
    <property type="project" value="TreeGrafter"/>
</dbReference>
<dbReference type="PROSITE" id="PS51162">
    <property type="entry name" value="THYROGLOBULIN_1_2"/>
    <property type="match status" value="1"/>
</dbReference>
<evidence type="ECO:0000313" key="6">
    <source>
        <dbReference type="Proteomes" id="UP001460270"/>
    </source>
</evidence>
<dbReference type="EMBL" id="JBBPFD010000002">
    <property type="protein sequence ID" value="KAK7938895.1"/>
    <property type="molecule type" value="Genomic_DNA"/>
</dbReference>
<evidence type="ECO:0000256" key="2">
    <source>
        <dbReference type="PROSITE-ProRule" id="PRU00500"/>
    </source>
</evidence>
<dbReference type="SMART" id="SM00211">
    <property type="entry name" value="TY"/>
    <property type="match status" value="1"/>
</dbReference>
<dbReference type="InterPro" id="IPR000716">
    <property type="entry name" value="Thyroglobulin_1"/>
</dbReference>
<dbReference type="PANTHER" id="PTHR11551">
    <property type="entry name" value="INSULIN-LIKE GROWTH FACTOR BINDING PROTEIN"/>
    <property type="match status" value="1"/>
</dbReference>
<name>A0AAW0PV70_9GOBI</name>
<dbReference type="GO" id="GO:0031994">
    <property type="term" value="F:insulin-like growth factor I binding"/>
    <property type="evidence" value="ECO:0007669"/>
    <property type="project" value="TreeGrafter"/>
</dbReference>
<dbReference type="PANTHER" id="PTHR11551:SF5">
    <property type="entry name" value="INSULIN-LIKE GROWTH FACTOR-BINDING PROTEIN 2"/>
    <property type="match status" value="1"/>
</dbReference>
<feature type="region of interest" description="Disordered" evidence="3">
    <location>
        <begin position="1"/>
        <end position="87"/>
    </location>
</feature>
<feature type="domain" description="Thyroglobulin type-1" evidence="4">
    <location>
        <begin position="113"/>
        <end position="203"/>
    </location>
</feature>